<dbReference type="PANTHER" id="PTHR20883:SF48">
    <property type="entry name" value="ECTOINE DIOXYGENASE"/>
    <property type="match status" value="1"/>
</dbReference>
<dbReference type="AlphaFoldDB" id="A0A150PG86"/>
<comment type="caution">
    <text evidence="3">The sequence shown here is derived from an EMBL/GenBank/DDBJ whole genome shotgun (WGS) entry which is preliminary data.</text>
</comment>
<dbReference type="GO" id="GO:0016706">
    <property type="term" value="F:2-oxoglutarate-dependent dioxygenase activity"/>
    <property type="evidence" value="ECO:0007669"/>
    <property type="project" value="UniProtKB-ARBA"/>
</dbReference>
<protein>
    <recommendedName>
        <fullName evidence="5">Phytanoyl-CoA dioxygenase</fullName>
    </recommendedName>
</protein>
<evidence type="ECO:0008006" key="5">
    <source>
        <dbReference type="Google" id="ProtNLM"/>
    </source>
</evidence>
<organism evidence="3 4">
    <name type="scientific">Sorangium cellulosum</name>
    <name type="common">Polyangium cellulosum</name>
    <dbReference type="NCBI Taxonomy" id="56"/>
    <lineage>
        <taxon>Bacteria</taxon>
        <taxon>Pseudomonadati</taxon>
        <taxon>Myxococcota</taxon>
        <taxon>Polyangia</taxon>
        <taxon>Polyangiales</taxon>
        <taxon>Polyangiaceae</taxon>
        <taxon>Sorangium</taxon>
    </lineage>
</organism>
<name>A0A150PG86_SORCE</name>
<evidence type="ECO:0000313" key="3">
    <source>
        <dbReference type="EMBL" id="KYF54696.1"/>
    </source>
</evidence>
<dbReference type="Gene3D" id="2.60.120.620">
    <property type="entry name" value="q2cbj1_9rhob like domain"/>
    <property type="match status" value="1"/>
</dbReference>
<comment type="cofactor">
    <cofactor evidence="1">
        <name>Fe(2+)</name>
        <dbReference type="ChEBI" id="CHEBI:29033"/>
    </cofactor>
</comment>
<evidence type="ECO:0000256" key="2">
    <source>
        <dbReference type="SAM" id="MobiDB-lite"/>
    </source>
</evidence>
<dbReference type="SUPFAM" id="SSF51197">
    <property type="entry name" value="Clavaminate synthase-like"/>
    <property type="match status" value="1"/>
</dbReference>
<gene>
    <name evidence="3" type="ORF">BE04_49950</name>
</gene>
<feature type="region of interest" description="Disordered" evidence="2">
    <location>
        <begin position="1"/>
        <end position="26"/>
    </location>
</feature>
<dbReference type="PANTHER" id="PTHR20883">
    <property type="entry name" value="PHYTANOYL-COA DIOXYGENASE DOMAIN CONTAINING 1"/>
    <property type="match status" value="1"/>
</dbReference>
<dbReference type="EMBL" id="JELX01002654">
    <property type="protein sequence ID" value="KYF54696.1"/>
    <property type="molecule type" value="Genomic_DNA"/>
</dbReference>
<dbReference type="InterPro" id="IPR008775">
    <property type="entry name" value="Phytyl_CoA_dOase-like"/>
</dbReference>
<sequence length="295" mass="33609">MNTVRAPQPAAVPREPQPAAGLPPANRRIRLPDFTLGGALTAEQRDFLDTHGFIRFRGFAGRDAVRSLVEEVEDIDRRLVGEGRTHINGVPLILGARKDGSRYIQRMVFASLFGERLRAFLRDPRFGAILDAAGPGYRIAERERDGLVINHYRREEGSTYQRLGWHTDSLRDVFYLERPRRYLNVGFYLDDSPLSKGGVRLIPSSHRQGLFEMITRKAYFLDHRPDPDEYALEAEAGDLTIHDGRIWHRVAQASATGDASQRRVMYLPLMCGPLKEKHENSPTPLYFRLKRLAGY</sequence>
<dbReference type="GO" id="GO:0005506">
    <property type="term" value="F:iron ion binding"/>
    <property type="evidence" value="ECO:0007669"/>
    <property type="project" value="UniProtKB-ARBA"/>
</dbReference>
<accession>A0A150PG86</accession>
<evidence type="ECO:0000256" key="1">
    <source>
        <dbReference type="ARBA" id="ARBA00001954"/>
    </source>
</evidence>
<proteinExistence type="predicted"/>
<dbReference type="Proteomes" id="UP000075604">
    <property type="component" value="Unassembled WGS sequence"/>
</dbReference>
<reference evidence="3 4" key="1">
    <citation type="submission" date="2014-02" db="EMBL/GenBank/DDBJ databases">
        <title>The small core and large imbalanced accessory genome model reveals a collaborative survival strategy of Sorangium cellulosum strains in nature.</title>
        <authorList>
            <person name="Han K."/>
            <person name="Peng R."/>
            <person name="Blom J."/>
            <person name="Li Y.-Z."/>
        </authorList>
    </citation>
    <scope>NUCLEOTIDE SEQUENCE [LARGE SCALE GENOMIC DNA]</scope>
    <source>
        <strain evidence="3 4">So0157-18</strain>
    </source>
</reference>
<evidence type="ECO:0000313" key="4">
    <source>
        <dbReference type="Proteomes" id="UP000075604"/>
    </source>
</evidence>
<dbReference type="Pfam" id="PF05721">
    <property type="entry name" value="PhyH"/>
    <property type="match status" value="1"/>
</dbReference>